<proteinExistence type="predicted"/>
<organism evidence="2 3">
    <name type="scientific">Porphyromonas uenonis 60-3</name>
    <dbReference type="NCBI Taxonomy" id="596327"/>
    <lineage>
        <taxon>Bacteria</taxon>
        <taxon>Pseudomonadati</taxon>
        <taxon>Bacteroidota</taxon>
        <taxon>Bacteroidia</taxon>
        <taxon>Bacteroidales</taxon>
        <taxon>Porphyromonadaceae</taxon>
        <taxon>Porphyromonas</taxon>
    </lineage>
</organism>
<name>C2MDG8_9PORP</name>
<keyword evidence="3" id="KW-1185">Reference proteome</keyword>
<sequence length="214" mass="24568">MSTKKIIIYAVLALLGFVFIGNVISTACSSSAVKQFKKALEDGNLSEASKYIEQIDDSSDKERCALRLIRVYLELDNSKQAIYVYEVLTPYHEGRDNISYSFNVYERDACKLLRDYLVKHGDYETAWNYYPLKSLDENYIGNAPCLYDYMNDVVVAMCAAGRQDEASQFVRSKLSWFATYVDASSSQYASEYAAFQSNQVRERLEQLIDESYNY</sequence>
<reference evidence="2 3" key="1">
    <citation type="submission" date="2009-04" db="EMBL/GenBank/DDBJ databases">
        <authorList>
            <person name="Sebastian Y."/>
            <person name="Madupu R."/>
            <person name="Durkin A.S."/>
            <person name="Torralba M."/>
            <person name="Methe B."/>
            <person name="Sutton G.G."/>
            <person name="Strausberg R.L."/>
            <person name="Nelson K.E."/>
        </authorList>
    </citation>
    <scope>NUCLEOTIDE SEQUENCE [LARGE SCALE GENOMIC DNA]</scope>
    <source>
        <strain evidence="2 3">60-3</strain>
    </source>
</reference>
<evidence type="ECO:0000313" key="3">
    <source>
        <dbReference type="Proteomes" id="UP000003303"/>
    </source>
</evidence>
<protein>
    <recommendedName>
        <fullName evidence="4">Tetratricopeptide repeat protein</fullName>
    </recommendedName>
</protein>
<evidence type="ECO:0000256" key="1">
    <source>
        <dbReference type="SAM" id="Phobius"/>
    </source>
</evidence>
<dbReference type="OrthoDB" id="1013636at2"/>
<dbReference type="EMBL" id="ACLR01000192">
    <property type="protein sequence ID" value="EEK16230.1"/>
    <property type="molecule type" value="Genomic_DNA"/>
</dbReference>
<evidence type="ECO:0000313" key="2">
    <source>
        <dbReference type="EMBL" id="EEK16230.1"/>
    </source>
</evidence>
<dbReference type="STRING" id="596327.PORUE0001_0533"/>
<dbReference type="AlphaFoldDB" id="C2MDG8"/>
<dbReference type="Proteomes" id="UP000003303">
    <property type="component" value="Unassembled WGS sequence"/>
</dbReference>
<feature type="transmembrane region" description="Helical" evidence="1">
    <location>
        <begin position="6"/>
        <end position="28"/>
    </location>
</feature>
<keyword evidence="1" id="KW-0472">Membrane</keyword>
<accession>C2MDG8</accession>
<keyword evidence="1" id="KW-1133">Transmembrane helix</keyword>
<gene>
    <name evidence="2" type="ORF">PORUE0001_0533</name>
</gene>
<dbReference type="PROSITE" id="PS51257">
    <property type="entry name" value="PROKAR_LIPOPROTEIN"/>
    <property type="match status" value="1"/>
</dbReference>
<dbReference type="RefSeq" id="WP_007365910.1">
    <property type="nucleotide sequence ID" value="NZ_ACLR01000192.1"/>
</dbReference>
<keyword evidence="1" id="KW-0812">Transmembrane</keyword>
<evidence type="ECO:0008006" key="4">
    <source>
        <dbReference type="Google" id="ProtNLM"/>
    </source>
</evidence>
<comment type="caution">
    <text evidence="2">The sequence shown here is derived from an EMBL/GenBank/DDBJ whole genome shotgun (WGS) entry which is preliminary data.</text>
</comment>